<dbReference type="GO" id="GO:0015627">
    <property type="term" value="C:type II protein secretion system complex"/>
    <property type="evidence" value="ECO:0007669"/>
    <property type="project" value="TreeGrafter"/>
</dbReference>
<dbReference type="EMBL" id="BMOK01000001">
    <property type="protein sequence ID" value="GGL40502.1"/>
    <property type="molecule type" value="Genomic_DNA"/>
</dbReference>
<dbReference type="RefSeq" id="WP_229727408.1">
    <property type="nucleotide sequence ID" value="NZ_BMOK01000001.1"/>
</dbReference>
<organism evidence="2 3">
    <name type="scientific">Sporolactobacillus putidus</name>
    <dbReference type="NCBI Taxonomy" id="492735"/>
    <lineage>
        <taxon>Bacteria</taxon>
        <taxon>Bacillati</taxon>
        <taxon>Bacillota</taxon>
        <taxon>Bacilli</taxon>
        <taxon>Bacillales</taxon>
        <taxon>Sporolactobacillaceae</taxon>
        <taxon>Sporolactobacillus</taxon>
    </lineage>
</organism>
<dbReference type="InterPro" id="IPR004509">
    <property type="entry name" value="Competence_ComEA_HhH"/>
</dbReference>
<dbReference type="PANTHER" id="PTHR21180">
    <property type="entry name" value="ENDONUCLEASE/EXONUCLEASE/PHOSPHATASE FAMILY DOMAIN-CONTAINING PROTEIN 1"/>
    <property type="match status" value="1"/>
</dbReference>
<keyword evidence="3" id="KW-1185">Reference proteome</keyword>
<dbReference type="NCBIfam" id="TIGR00426">
    <property type="entry name" value="competence protein ComEA helix-hairpin-helix repeat region"/>
    <property type="match status" value="1"/>
</dbReference>
<reference evidence="2" key="2">
    <citation type="submission" date="2020-09" db="EMBL/GenBank/DDBJ databases">
        <authorList>
            <person name="Sun Q."/>
            <person name="Ohkuma M."/>
        </authorList>
    </citation>
    <scope>NUCLEOTIDE SEQUENCE</scope>
    <source>
        <strain evidence="2">JCM 15325</strain>
    </source>
</reference>
<dbReference type="Gene3D" id="1.10.150.280">
    <property type="entry name" value="AF1531-like domain"/>
    <property type="match status" value="1"/>
</dbReference>
<dbReference type="Pfam" id="PF12836">
    <property type="entry name" value="HHH_3"/>
    <property type="match status" value="1"/>
</dbReference>
<comment type="caution">
    <text evidence="2">The sequence shown here is derived from an EMBL/GenBank/DDBJ whole genome shotgun (WGS) entry which is preliminary data.</text>
</comment>
<sequence>MEKLWRKHKILLCVLFAAACLSLLLMYRYYSAGQGASETAKTESMFSKAGQTKVAEQPAGAAQTEKKQPSGTVVVDIKGAVRRPGIYRMNASDRISDAIRSAGGLTERADGNRINLARKVSDEMVVYVPEKGEKEVPLTAGVSAADPAAAVAPGETGQGKMVNINTADEQGMQDLPGIGPAKAKAIVTYRNEHGPFKTVDELTNVSGIGEKSLEKIKPSATVN</sequence>
<dbReference type="PROSITE" id="PS51257">
    <property type="entry name" value="PROKAR_LIPOPROTEIN"/>
    <property type="match status" value="1"/>
</dbReference>
<feature type="domain" description="Soluble ligand binding" evidence="1">
    <location>
        <begin position="74"/>
        <end position="128"/>
    </location>
</feature>
<dbReference type="Proteomes" id="UP000654670">
    <property type="component" value="Unassembled WGS sequence"/>
</dbReference>
<gene>
    <name evidence="2" type="primary">comEA</name>
    <name evidence="2" type="ORF">GCM10007968_00560</name>
</gene>
<dbReference type="InterPro" id="IPR019554">
    <property type="entry name" value="Soluble_ligand-bd"/>
</dbReference>
<proteinExistence type="predicted"/>
<reference evidence="2" key="1">
    <citation type="journal article" date="2014" name="Int. J. Syst. Evol. Microbiol.">
        <title>Complete genome sequence of Corynebacterium casei LMG S-19264T (=DSM 44701T), isolated from a smear-ripened cheese.</title>
        <authorList>
            <consortium name="US DOE Joint Genome Institute (JGI-PGF)"/>
            <person name="Walter F."/>
            <person name="Albersmeier A."/>
            <person name="Kalinowski J."/>
            <person name="Ruckert C."/>
        </authorList>
    </citation>
    <scope>NUCLEOTIDE SEQUENCE</scope>
    <source>
        <strain evidence="2">JCM 15325</strain>
    </source>
</reference>
<dbReference type="GO" id="GO:0015628">
    <property type="term" value="P:protein secretion by the type II secretion system"/>
    <property type="evidence" value="ECO:0007669"/>
    <property type="project" value="TreeGrafter"/>
</dbReference>
<dbReference type="InterPro" id="IPR010994">
    <property type="entry name" value="RuvA_2-like"/>
</dbReference>
<protein>
    <submittedName>
        <fullName evidence="2">ComE operon protein 1</fullName>
    </submittedName>
</protein>
<dbReference type="Pfam" id="PF10531">
    <property type="entry name" value="SLBB"/>
    <property type="match status" value="1"/>
</dbReference>
<dbReference type="PANTHER" id="PTHR21180:SF32">
    <property type="entry name" value="ENDONUCLEASE_EXONUCLEASE_PHOSPHATASE FAMILY DOMAIN-CONTAINING PROTEIN 1"/>
    <property type="match status" value="1"/>
</dbReference>
<accession>A0A917VYV6</accession>
<evidence type="ECO:0000313" key="3">
    <source>
        <dbReference type="Proteomes" id="UP000654670"/>
    </source>
</evidence>
<evidence type="ECO:0000259" key="1">
    <source>
        <dbReference type="Pfam" id="PF10531"/>
    </source>
</evidence>
<dbReference type="Gene3D" id="3.10.560.10">
    <property type="entry name" value="Outer membrane lipoprotein wza domain like"/>
    <property type="match status" value="1"/>
</dbReference>
<dbReference type="InterPro" id="IPR051675">
    <property type="entry name" value="Endo/Exo/Phosphatase_dom_1"/>
</dbReference>
<name>A0A917VYV6_9BACL</name>
<dbReference type="SUPFAM" id="SSF47781">
    <property type="entry name" value="RuvA domain 2-like"/>
    <property type="match status" value="1"/>
</dbReference>
<evidence type="ECO:0000313" key="2">
    <source>
        <dbReference type="EMBL" id="GGL40502.1"/>
    </source>
</evidence>
<dbReference type="AlphaFoldDB" id="A0A917VYV6"/>